<dbReference type="Proteomes" id="UP000032866">
    <property type="component" value="Chromosome 2"/>
</dbReference>
<sequence>MTIEVYCGDPEAPSNAAEQRVLAKIVDILQRREESAIVLFNVRCEERECDILVSTLVTTLVIEVKHYLQPVVGGLFDAHWTARRTGERRKNPCLQVRHTMHALKDTLRRYAGQDPGYPRCAVLFDGGIPHDSEVPRSTDRIAIIDDSGLEDLLAWPLIERGDTRRWPLALLRAWAVERGMVPVGESLSGLPAPREAQPVVIDLMPSIQPAPPQLVVQPRPERQPRRGVKLTVAALLAMIVIGPWCWSRLHPAATTQTTQRPSKRGVPPQRHYRHSVAAVKAPTAPSPSAPPIARPVTTIESPPPSVGPLPPCPTGIDRLGCVPDSATLRQLRGG</sequence>
<feature type="domain" description="NERD" evidence="2">
    <location>
        <begin position="16"/>
        <end position="110"/>
    </location>
</feature>
<name>A0A9W3PD29_BURCE</name>
<dbReference type="AlphaFoldDB" id="A0A9W3PD29"/>
<proteinExistence type="predicted"/>
<protein>
    <recommendedName>
        <fullName evidence="2">NERD domain-containing protein</fullName>
    </recommendedName>
</protein>
<reference evidence="3 4" key="1">
    <citation type="journal article" date="2012" name="J. Bacteriol.">
        <title>Complete Genome Sequence of Burkholderia sp. Strain GG4, a Betaproteobacterium That Reduces 3-Oxo-N-Acylhomoserine Lactones and Produces Different N-Acylhomoserine Lactones.</title>
        <authorList>
            <person name="Hong K.W."/>
            <person name="Koh C.L."/>
            <person name="Sam C.K."/>
            <person name="Yin W.F."/>
            <person name="Chan K.G."/>
        </authorList>
    </citation>
    <scope>NUCLEOTIDE SEQUENCE [LARGE SCALE GENOMIC DNA]</scope>
    <source>
        <strain evidence="3 4">GG4</strain>
    </source>
</reference>
<dbReference type="KEGG" id="bct:GEM_5826"/>
<gene>
    <name evidence="3" type="ORF">GEM_5826</name>
</gene>
<organism evidence="3 4">
    <name type="scientific">Burkholderia cepacia GG4</name>
    <dbReference type="NCBI Taxonomy" id="1009846"/>
    <lineage>
        <taxon>Bacteria</taxon>
        <taxon>Pseudomonadati</taxon>
        <taxon>Pseudomonadota</taxon>
        <taxon>Betaproteobacteria</taxon>
        <taxon>Burkholderiales</taxon>
        <taxon>Burkholderiaceae</taxon>
        <taxon>Burkholderia</taxon>
        <taxon>Burkholderia cepacia complex</taxon>
    </lineage>
</organism>
<feature type="compositionally biased region" description="Pro residues" evidence="1">
    <location>
        <begin position="284"/>
        <end position="293"/>
    </location>
</feature>
<accession>A0A9W3PD29</accession>
<evidence type="ECO:0000313" key="3">
    <source>
        <dbReference type="EMBL" id="AFQ52210.1"/>
    </source>
</evidence>
<feature type="region of interest" description="Disordered" evidence="1">
    <location>
        <begin position="253"/>
        <end position="320"/>
    </location>
</feature>
<dbReference type="RefSeq" id="WP_014900963.1">
    <property type="nucleotide sequence ID" value="NC_018514.1"/>
</dbReference>
<evidence type="ECO:0000313" key="4">
    <source>
        <dbReference type="Proteomes" id="UP000032866"/>
    </source>
</evidence>
<dbReference type="EMBL" id="CP003775">
    <property type="protein sequence ID" value="AFQ52210.1"/>
    <property type="molecule type" value="Genomic_DNA"/>
</dbReference>
<feature type="compositionally biased region" description="Pro residues" evidence="1">
    <location>
        <begin position="301"/>
        <end position="313"/>
    </location>
</feature>
<evidence type="ECO:0000259" key="2">
    <source>
        <dbReference type="Pfam" id="PF08378"/>
    </source>
</evidence>
<evidence type="ECO:0000256" key="1">
    <source>
        <dbReference type="SAM" id="MobiDB-lite"/>
    </source>
</evidence>
<dbReference type="InterPro" id="IPR011528">
    <property type="entry name" value="NERD"/>
</dbReference>
<dbReference type="Pfam" id="PF08378">
    <property type="entry name" value="NERD"/>
    <property type="match status" value="1"/>
</dbReference>